<dbReference type="InterPro" id="IPR040521">
    <property type="entry name" value="KDZ"/>
</dbReference>
<feature type="domain" description="CxC2-like cysteine cluster KDZ transposase-associated" evidence="2">
    <location>
        <begin position="228"/>
        <end position="312"/>
    </location>
</feature>
<organism evidence="3 4">
    <name type="scientific">Suillus plorans</name>
    <dbReference type="NCBI Taxonomy" id="116603"/>
    <lineage>
        <taxon>Eukaryota</taxon>
        <taxon>Fungi</taxon>
        <taxon>Dikarya</taxon>
        <taxon>Basidiomycota</taxon>
        <taxon>Agaricomycotina</taxon>
        <taxon>Agaricomycetes</taxon>
        <taxon>Agaricomycetidae</taxon>
        <taxon>Boletales</taxon>
        <taxon>Suillineae</taxon>
        <taxon>Suillaceae</taxon>
        <taxon>Suillus</taxon>
    </lineage>
</organism>
<comment type="caution">
    <text evidence="3">The sequence shown here is derived from an EMBL/GenBank/DDBJ whole genome shotgun (WGS) entry which is preliminary data.</text>
</comment>
<dbReference type="EMBL" id="JABBWE010000031">
    <property type="protein sequence ID" value="KAG1793247.1"/>
    <property type="molecule type" value="Genomic_DNA"/>
</dbReference>
<feature type="compositionally biased region" description="Basic residues" evidence="1">
    <location>
        <begin position="19"/>
        <end position="30"/>
    </location>
</feature>
<name>A0A9P7ANQ5_9AGAM</name>
<dbReference type="PANTHER" id="PTHR33096:SF1">
    <property type="entry name" value="CXC1-LIKE CYSTEINE CLUSTER ASSOCIATED WITH KDZ TRANSPOSASES DOMAIN-CONTAINING PROTEIN"/>
    <property type="match status" value="1"/>
</dbReference>
<dbReference type="Pfam" id="PF18803">
    <property type="entry name" value="CxC2"/>
    <property type="match status" value="1"/>
</dbReference>
<dbReference type="PANTHER" id="PTHR33096">
    <property type="entry name" value="CXC2 DOMAIN-CONTAINING PROTEIN"/>
    <property type="match status" value="1"/>
</dbReference>
<dbReference type="Pfam" id="PF18758">
    <property type="entry name" value="KDZ"/>
    <property type="match status" value="1"/>
</dbReference>
<dbReference type="GeneID" id="64598871"/>
<protein>
    <recommendedName>
        <fullName evidence="2">CxC2-like cysteine cluster KDZ transposase-associated domain-containing protein</fullName>
    </recommendedName>
</protein>
<dbReference type="Proteomes" id="UP000719766">
    <property type="component" value="Unassembled WGS sequence"/>
</dbReference>
<dbReference type="RefSeq" id="XP_041159703.1">
    <property type="nucleotide sequence ID" value="XM_041305107.1"/>
</dbReference>
<sequence>MGKSKAKEVTPPGTVHVVKWSRKRTTRGIKGRWVTAERTKSSKSVQSSPTKSPTKQTPNEYLWQWTFRTQDYLNILLECEAPPPNRVCCLCDGDGTQKCQDCLAEPIFCTRCCQTQHSLLPFHRISQWNSDFFETTLTKLGVEIHLGHRGQKCPHHCCEWEDTDDGEGSTAPSVFGTPGIPEEGHIKRNQDFRAFHIGVPDTGNDLEDVFIKSRCRTVWPEPPEANIPMPGRCRMTVVDTSGIHVMSIRFCQCSDALTADKQLFEMGLFPASFTRPKTAFTFALLDDFIRDNLECGTSGMNYYSKLRQITSSMFPHLVPDRYRELLRVARQWCQLKLLKWNGFDHEQRNPNDGELALFCPACPQPGINMTLPNEEDTTTQWLYSRSLVMDGNFKAEHLHPTNPEDEVWLTDGKGFMVARARYWAHLAIAEDSTQRSECNNHRAVNQANTSRHKLEATGIGGCACARHGCFVPNSMKMNMDYALCNSLAHNTNGIGRALTFYNVNCQYNRHLIAQVENSTNLSIPSRIVITLGIGLWHVHGHQDKCFVWYASNFIPGAGRIDGEIMETLWATLNIISPAARGMSTPHRQECLNYQMNDCNFMKMIRMGMSLSRKYKEAKRGVAESSDAFKELNNSADLDLIQEWLVQESTAQACQIQDLSAMDIYDVQLKKARSRKTIELDLLRTSFRQLGERPQMGAATWLASGISIEEMQIALAMDIRRMGRHPTETQTLDIARRRIRLQHSIDEFMASAARYLGEEFDANDVISDMDTVFLDEMADDRKYSDTDSAGETSLGNGRPCAAFRPELVLIPLPSILGVERCDELGVAGLVAQETTLREGQANDALHAVRVHLADKSVLFQTSVRTAKSQVNTTRAWTQVHSVECVINFNSMIYKKCRSQLSNLGASELLQKYRELHKSDLKANSAVADPNARGQRNSTLPWFWSLDVQGDSVSNDWLNEFYRVHWLRTKALQDRWAEENNGFFVMFHLCAIVYPMGRIPPHDH</sequence>
<reference evidence="3" key="1">
    <citation type="journal article" date="2020" name="New Phytol.">
        <title>Comparative genomics reveals dynamic genome evolution in host specialist ectomycorrhizal fungi.</title>
        <authorList>
            <person name="Lofgren L.A."/>
            <person name="Nguyen N.H."/>
            <person name="Vilgalys R."/>
            <person name="Ruytinx J."/>
            <person name="Liao H.L."/>
            <person name="Branco S."/>
            <person name="Kuo A."/>
            <person name="LaButti K."/>
            <person name="Lipzen A."/>
            <person name="Andreopoulos W."/>
            <person name="Pangilinan J."/>
            <person name="Riley R."/>
            <person name="Hundley H."/>
            <person name="Na H."/>
            <person name="Barry K."/>
            <person name="Grigoriev I.V."/>
            <person name="Stajich J.E."/>
            <person name="Kennedy P.G."/>
        </authorList>
    </citation>
    <scope>NUCLEOTIDE SEQUENCE</scope>
    <source>
        <strain evidence="3">S12</strain>
    </source>
</reference>
<proteinExistence type="predicted"/>
<feature type="region of interest" description="Disordered" evidence="1">
    <location>
        <begin position="1"/>
        <end position="57"/>
    </location>
</feature>
<dbReference type="AlphaFoldDB" id="A0A9P7ANQ5"/>
<keyword evidence="4" id="KW-1185">Reference proteome</keyword>
<gene>
    <name evidence="3" type="ORF">HD556DRAFT_1432294</name>
</gene>
<accession>A0A9P7ANQ5</accession>
<evidence type="ECO:0000256" key="1">
    <source>
        <dbReference type="SAM" id="MobiDB-lite"/>
    </source>
</evidence>
<dbReference type="InterPro" id="IPR041457">
    <property type="entry name" value="CxC2_KDZ-assoc"/>
</dbReference>
<dbReference type="OrthoDB" id="2673721at2759"/>
<evidence type="ECO:0000259" key="2">
    <source>
        <dbReference type="Pfam" id="PF18803"/>
    </source>
</evidence>
<evidence type="ECO:0000313" key="4">
    <source>
        <dbReference type="Proteomes" id="UP000719766"/>
    </source>
</evidence>
<evidence type="ECO:0000313" key="3">
    <source>
        <dbReference type="EMBL" id="KAG1793247.1"/>
    </source>
</evidence>
<feature type="compositionally biased region" description="Low complexity" evidence="1">
    <location>
        <begin position="42"/>
        <end position="55"/>
    </location>
</feature>